<dbReference type="InterPro" id="IPR018808">
    <property type="entry name" value="Muniscin_C"/>
</dbReference>
<evidence type="ECO:0000313" key="5">
    <source>
        <dbReference type="Proteomes" id="UP000799421"/>
    </source>
</evidence>
<feature type="compositionally biased region" description="Polar residues" evidence="2">
    <location>
        <begin position="357"/>
        <end position="378"/>
    </location>
</feature>
<dbReference type="Gene3D" id="1.20.1270.60">
    <property type="entry name" value="Arfaptin homology (AH) domain/BAR domain"/>
    <property type="match status" value="1"/>
</dbReference>
<feature type="region of interest" description="Disordered" evidence="2">
    <location>
        <begin position="203"/>
        <end position="257"/>
    </location>
</feature>
<protein>
    <recommendedName>
        <fullName evidence="3">MHD domain-containing protein</fullName>
    </recommendedName>
</protein>
<dbReference type="GO" id="GO:0006897">
    <property type="term" value="P:endocytosis"/>
    <property type="evidence" value="ECO:0007669"/>
    <property type="project" value="UniProtKB-KW"/>
</dbReference>
<keyword evidence="1" id="KW-0254">Endocytosis</keyword>
<reference evidence="4" key="1">
    <citation type="journal article" date="2020" name="Stud. Mycol.">
        <title>101 Dothideomycetes genomes: a test case for predicting lifestyles and emergence of pathogens.</title>
        <authorList>
            <person name="Haridas S."/>
            <person name="Albert R."/>
            <person name="Binder M."/>
            <person name="Bloem J."/>
            <person name="Labutti K."/>
            <person name="Salamov A."/>
            <person name="Andreopoulos B."/>
            <person name="Baker S."/>
            <person name="Barry K."/>
            <person name="Bills G."/>
            <person name="Bluhm B."/>
            <person name="Cannon C."/>
            <person name="Castanera R."/>
            <person name="Culley D."/>
            <person name="Daum C."/>
            <person name="Ezra D."/>
            <person name="Gonzalez J."/>
            <person name="Henrissat B."/>
            <person name="Kuo A."/>
            <person name="Liang C."/>
            <person name="Lipzen A."/>
            <person name="Lutzoni F."/>
            <person name="Magnuson J."/>
            <person name="Mondo S."/>
            <person name="Nolan M."/>
            <person name="Ohm R."/>
            <person name="Pangilinan J."/>
            <person name="Park H.-J."/>
            <person name="Ramirez L."/>
            <person name="Alfaro M."/>
            <person name="Sun H."/>
            <person name="Tritt A."/>
            <person name="Yoshinaga Y."/>
            <person name="Zwiers L.-H."/>
            <person name="Turgeon B."/>
            <person name="Goodwin S."/>
            <person name="Spatafora J."/>
            <person name="Crous P."/>
            <person name="Grigoriev I."/>
        </authorList>
    </citation>
    <scope>NUCLEOTIDE SEQUENCE</scope>
    <source>
        <strain evidence="4">CBS 480.64</strain>
    </source>
</reference>
<proteinExistence type="predicted"/>
<dbReference type="GO" id="GO:0005886">
    <property type="term" value="C:plasma membrane"/>
    <property type="evidence" value="ECO:0007669"/>
    <property type="project" value="TreeGrafter"/>
</dbReference>
<dbReference type="GO" id="GO:0030139">
    <property type="term" value="C:endocytic vesicle"/>
    <property type="evidence" value="ECO:0007669"/>
    <property type="project" value="TreeGrafter"/>
</dbReference>
<dbReference type="Proteomes" id="UP000799421">
    <property type="component" value="Unassembled WGS sequence"/>
</dbReference>
<dbReference type="SMART" id="SM00055">
    <property type="entry name" value="FCH"/>
    <property type="match status" value="1"/>
</dbReference>
<dbReference type="SUPFAM" id="SSF103657">
    <property type="entry name" value="BAR/IMD domain-like"/>
    <property type="match status" value="1"/>
</dbReference>
<dbReference type="EMBL" id="MU005963">
    <property type="protein sequence ID" value="KAF2863024.1"/>
    <property type="molecule type" value="Genomic_DNA"/>
</dbReference>
<feature type="compositionally biased region" description="Basic and acidic residues" evidence="2">
    <location>
        <begin position="287"/>
        <end position="299"/>
    </location>
</feature>
<feature type="region of interest" description="Disordered" evidence="2">
    <location>
        <begin position="269"/>
        <end position="477"/>
    </location>
</feature>
<accession>A0A6A7C6B4</accession>
<dbReference type="PROSITE" id="PS51072">
    <property type="entry name" value="MHD"/>
    <property type="match status" value="1"/>
</dbReference>
<dbReference type="PANTHER" id="PTHR23065:SF54">
    <property type="entry name" value="SUPPRESSOR OF YEAST PROFILIN DELETION"/>
    <property type="match status" value="1"/>
</dbReference>
<feature type="compositionally biased region" description="Low complexity" evidence="2">
    <location>
        <begin position="338"/>
        <end position="347"/>
    </location>
</feature>
<feature type="region of interest" description="Disordered" evidence="2">
    <location>
        <begin position="490"/>
        <end position="540"/>
    </location>
</feature>
<evidence type="ECO:0000313" key="4">
    <source>
        <dbReference type="EMBL" id="KAF2863024.1"/>
    </source>
</evidence>
<feature type="compositionally biased region" description="Low complexity" evidence="2">
    <location>
        <begin position="513"/>
        <end position="529"/>
    </location>
</feature>
<feature type="domain" description="MHD" evidence="3">
    <location>
        <begin position="540"/>
        <end position="784"/>
    </location>
</feature>
<evidence type="ECO:0000256" key="2">
    <source>
        <dbReference type="SAM" id="MobiDB-lite"/>
    </source>
</evidence>
<dbReference type="InterPro" id="IPR028565">
    <property type="entry name" value="MHD"/>
</dbReference>
<name>A0A6A7C6B4_9PEZI</name>
<dbReference type="OrthoDB" id="331602at2759"/>
<dbReference type="InterPro" id="IPR027267">
    <property type="entry name" value="AH/BAR_dom_sf"/>
</dbReference>
<dbReference type="AlphaFoldDB" id="A0A6A7C6B4"/>
<gene>
    <name evidence="4" type="ORF">K470DRAFT_293184</name>
</gene>
<evidence type="ECO:0000256" key="1">
    <source>
        <dbReference type="ARBA" id="ARBA00022583"/>
    </source>
</evidence>
<dbReference type="InterPro" id="IPR001060">
    <property type="entry name" value="FCH_dom"/>
</dbReference>
<keyword evidence="5" id="KW-1185">Reference proteome</keyword>
<dbReference type="Pfam" id="PF00611">
    <property type="entry name" value="FCH"/>
    <property type="match status" value="1"/>
</dbReference>
<feature type="compositionally biased region" description="Polar residues" evidence="2">
    <location>
        <begin position="439"/>
        <end position="449"/>
    </location>
</feature>
<dbReference type="Pfam" id="PF10291">
    <property type="entry name" value="muHD"/>
    <property type="match status" value="1"/>
</dbReference>
<organism evidence="4 5">
    <name type="scientific">Piedraia hortae CBS 480.64</name>
    <dbReference type="NCBI Taxonomy" id="1314780"/>
    <lineage>
        <taxon>Eukaryota</taxon>
        <taxon>Fungi</taxon>
        <taxon>Dikarya</taxon>
        <taxon>Ascomycota</taxon>
        <taxon>Pezizomycotina</taxon>
        <taxon>Dothideomycetes</taxon>
        <taxon>Dothideomycetidae</taxon>
        <taxon>Capnodiales</taxon>
        <taxon>Piedraiaceae</taxon>
        <taxon>Piedraia</taxon>
    </lineage>
</organism>
<sequence>MDRTDYAALIPHQAVDVLDDRVRQIAKINDQVADWLQERRRLEEQYSDGLDRLAKRNLGEADLGIFSVPWTTLTNAAGTLAQAHSALASKIEVDVERPLRDFATSNPAMKAAVAEQSGLSVAAREKERKADQTHNRWDSQAPAAFEKLQVADEARLSHLRDVLTQLQTHEIDLVAKNQTTAEHCLNVLLSMQPEDEIKTFVIKTVQHPRPRSSRPPSSDPRPSRQPSIDPHHLFASFSNTDDASLRSAGAEDKRKSRFGGLKRLGTVVGKKKDKESKPFSLGRKGKKESALEPPSESRENAGSPERVLEPRSNLVEPEPQKDAEGFSIPPERGADPISQAQAQASAATRGKSEDNGAVSSLNQDGPTESHTPSQLFSDNHSRLSDDQPLGLLNVQIRDAPIPEEGSGMSLSSAAQRLPPPVVGRAGSSLRGRRAGRPVSTVNGLSSMPSGNPFGQPPEASPPREGTPSSALPALPTLGGLAMGSSALAMSGMASPSQMMPPPSPWADQHDNQSIRSGRSLSSSMTSQSRGHQQQHPDWHSTGLGVSIIETHHVKISNGETTQSLVTGDIGLASGNILSSEEATHFKLRSETQPLDKIITNPGLLNMSSDSVETEWSLRPVGLSRKPATAWRYQQARLSETPSLHFSLATKPERGQVSVIVRYTAPQQMQGGLKNLTVSLAVEGIGSHATQCQSKPQGAYSRERGVLYWTLGDTVPLGENKLLARFMFPDGVATEGAVPVVNARWEEDVSPHEVGMKVLRKLGKVNEDPFAEEENLYGCGNGTAQWEEVKGIAKRVNVVQVR</sequence>
<dbReference type="GO" id="GO:0032153">
    <property type="term" value="C:cell division site"/>
    <property type="evidence" value="ECO:0007669"/>
    <property type="project" value="TreeGrafter"/>
</dbReference>
<dbReference type="PANTHER" id="PTHR23065">
    <property type="entry name" value="PROLINE-SERINE-THREONINE PHOSPHATASE INTERACTING PROTEIN 1"/>
    <property type="match status" value="1"/>
</dbReference>
<dbReference type="GO" id="GO:0032185">
    <property type="term" value="P:septin cytoskeleton organization"/>
    <property type="evidence" value="ECO:0007669"/>
    <property type="project" value="TreeGrafter"/>
</dbReference>
<evidence type="ECO:0000259" key="3">
    <source>
        <dbReference type="PROSITE" id="PS51072"/>
    </source>
</evidence>